<proteinExistence type="predicted"/>
<name>A0ABR1S0P5_9PEZI</name>
<dbReference type="SUPFAM" id="SSF52777">
    <property type="entry name" value="CoA-dependent acyltransferases"/>
    <property type="match status" value="1"/>
</dbReference>
<dbReference type="Proteomes" id="UP001444661">
    <property type="component" value="Unassembled WGS sequence"/>
</dbReference>
<sequence length="226" mass="24581">MTFGALIKQIQDQATAGIPHQHVGFRSIVRQCTDWPPWTRLGSVIVYQNHEAVGDSLSFGHVDATITGEGTTGDSTDFWVIAKPGLGEQARWVSRCLESVLTSVHTLLEQPLESFQELVDGPVPVHIPAAIKTVDSPTTVATLGSPDRQAMAIVALAWSEVDLKGDNGEEVGEEVSLFDCGGDLETVLLLSWWYRYRGHGVSMYDIIENPTRLGQSQLLGKGVVRG</sequence>
<organism evidence="1 2">
    <name type="scientific">Apiospora rasikravindrae</name>
    <dbReference type="NCBI Taxonomy" id="990691"/>
    <lineage>
        <taxon>Eukaryota</taxon>
        <taxon>Fungi</taxon>
        <taxon>Dikarya</taxon>
        <taxon>Ascomycota</taxon>
        <taxon>Pezizomycotina</taxon>
        <taxon>Sordariomycetes</taxon>
        <taxon>Xylariomycetidae</taxon>
        <taxon>Amphisphaeriales</taxon>
        <taxon>Apiosporaceae</taxon>
        <taxon>Apiospora</taxon>
    </lineage>
</organism>
<dbReference type="Gene3D" id="3.30.559.30">
    <property type="entry name" value="Nonribosomal peptide synthetase, condensation domain"/>
    <property type="match status" value="1"/>
</dbReference>
<comment type="caution">
    <text evidence="1">The sequence shown here is derived from an EMBL/GenBank/DDBJ whole genome shotgun (WGS) entry which is preliminary data.</text>
</comment>
<accession>A0ABR1S0P5</accession>
<dbReference type="EMBL" id="JAQQWK010000011">
    <property type="protein sequence ID" value="KAK8023588.1"/>
    <property type="molecule type" value="Genomic_DNA"/>
</dbReference>
<reference evidence="1 2" key="1">
    <citation type="submission" date="2023-01" db="EMBL/GenBank/DDBJ databases">
        <title>Analysis of 21 Apiospora genomes using comparative genomics revels a genus with tremendous synthesis potential of carbohydrate active enzymes and secondary metabolites.</title>
        <authorList>
            <person name="Sorensen T."/>
        </authorList>
    </citation>
    <scope>NUCLEOTIDE SEQUENCE [LARGE SCALE GENOMIC DNA]</scope>
    <source>
        <strain evidence="1 2">CBS 33761</strain>
    </source>
</reference>
<evidence type="ECO:0000313" key="2">
    <source>
        <dbReference type="Proteomes" id="UP001444661"/>
    </source>
</evidence>
<evidence type="ECO:0000313" key="1">
    <source>
        <dbReference type="EMBL" id="KAK8023588.1"/>
    </source>
</evidence>
<gene>
    <name evidence="1" type="ORF">PG993_011654</name>
</gene>
<protein>
    <submittedName>
        <fullName evidence="1">Nonribosomal peptide synthase Pes1</fullName>
    </submittedName>
</protein>
<keyword evidence="2" id="KW-1185">Reference proteome</keyword>